<name>A0A369QEQ7_9BACT</name>
<dbReference type="PANTHER" id="PTHR10625">
    <property type="entry name" value="HISTONE DEACETYLASE HDAC1-RELATED"/>
    <property type="match status" value="1"/>
</dbReference>
<dbReference type="EC" id="3.5.1.98" evidence="4"/>
<dbReference type="InterPro" id="IPR037138">
    <property type="entry name" value="His_deacetylse_dom_sf"/>
</dbReference>
<evidence type="ECO:0000313" key="4">
    <source>
        <dbReference type="EMBL" id="RDC61727.1"/>
    </source>
</evidence>
<organism evidence="4 5">
    <name type="scientific">Adhaeribacter pallidiroseus</name>
    <dbReference type="NCBI Taxonomy" id="2072847"/>
    <lineage>
        <taxon>Bacteria</taxon>
        <taxon>Pseudomonadati</taxon>
        <taxon>Bacteroidota</taxon>
        <taxon>Cytophagia</taxon>
        <taxon>Cytophagales</taxon>
        <taxon>Hymenobacteraceae</taxon>
        <taxon>Adhaeribacter</taxon>
    </lineage>
</organism>
<dbReference type="InterPro" id="IPR023696">
    <property type="entry name" value="Ureohydrolase_dom_sf"/>
</dbReference>
<evidence type="ECO:0000256" key="1">
    <source>
        <dbReference type="ARBA" id="ARBA00005947"/>
    </source>
</evidence>
<dbReference type="AlphaFoldDB" id="A0A369QEQ7"/>
<feature type="domain" description="Histone deacetylase" evidence="3">
    <location>
        <begin position="1"/>
        <end position="156"/>
    </location>
</feature>
<evidence type="ECO:0000259" key="3">
    <source>
        <dbReference type="Pfam" id="PF00850"/>
    </source>
</evidence>
<proteinExistence type="inferred from homology"/>
<evidence type="ECO:0000313" key="5">
    <source>
        <dbReference type="Proteomes" id="UP000253919"/>
    </source>
</evidence>
<reference evidence="4 5" key="1">
    <citation type="submission" date="2018-04" db="EMBL/GenBank/DDBJ databases">
        <title>Adhaeribacter sp. HMF7616 genome sequencing and assembly.</title>
        <authorList>
            <person name="Kang H."/>
            <person name="Kang J."/>
            <person name="Cha I."/>
            <person name="Kim H."/>
            <person name="Joh K."/>
        </authorList>
    </citation>
    <scope>NUCLEOTIDE SEQUENCE [LARGE SCALE GENOMIC DNA]</scope>
    <source>
        <strain evidence="4 5">HMF7616</strain>
    </source>
</reference>
<protein>
    <submittedName>
        <fullName evidence="4">Histone deacetylase</fullName>
        <ecNumber evidence="4">3.5.1.98</ecNumber>
    </submittedName>
</protein>
<dbReference type="Gene3D" id="3.40.800.20">
    <property type="entry name" value="Histone deacetylase domain"/>
    <property type="match status" value="1"/>
</dbReference>
<comment type="caution">
    <text evidence="4">The sequence shown here is derived from an EMBL/GenBank/DDBJ whole genome shotgun (WGS) entry which is preliminary data.</text>
</comment>
<gene>
    <name evidence="4" type="ORF">AHMF7616_00309</name>
</gene>
<dbReference type="PANTHER" id="PTHR10625:SF19">
    <property type="entry name" value="HISTONE DEACETYLASE 12"/>
    <property type="match status" value="1"/>
</dbReference>
<keyword evidence="5" id="KW-1185">Reference proteome</keyword>
<dbReference type="GO" id="GO:0040029">
    <property type="term" value="P:epigenetic regulation of gene expression"/>
    <property type="evidence" value="ECO:0007669"/>
    <property type="project" value="TreeGrafter"/>
</dbReference>
<dbReference type="InterPro" id="IPR023801">
    <property type="entry name" value="His_deacetylse_dom"/>
</dbReference>
<dbReference type="Pfam" id="PF00850">
    <property type="entry name" value="Hist_deacetyl"/>
    <property type="match status" value="1"/>
</dbReference>
<evidence type="ECO:0000256" key="2">
    <source>
        <dbReference type="ARBA" id="ARBA00022801"/>
    </source>
</evidence>
<dbReference type="SUPFAM" id="SSF52768">
    <property type="entry name" value="Arginase/deacetylase"/>
    <property type="match status" value="1"/>
</dbReference>
<dbReference type="GO" id="GO:0141221">
    <property type="term" value="F:histone deacetylase activity, hydrolytic mechanism"/>
    <property type="evidence" value="ECO:0007669"/>
    <property type="project" value="UniProtKB-EC"/>
</dbReference>
<dbReference type="InterPro" id="IPR044150">
    <property type="entry name" value="HDAC_classIV"/>
</dbReference>
<accession>A0A369QEQ7</accession>
<dbReference type="EMBL" id="QASA01000001">
    <property type="protein sequence ID" value="RDC61727.1"/>
    <property type="molecule type" value="Genomic_DNA"/>
</dbReference>
<keyword evidence="2 4" id="KW-0378">Hydrolase</keyword>
<sequence length="183" mass="20676">MAIAANYLLEQERAKKILIVDLDVHQGNGTAQIFATEPRVFTFSMHGDHNYPLHKEKSDVDIPLPDGIEDAAYLKILFEQLPRLIDQVRPDFIFYQAGVDILNTDKLGRLKVTLQGCKTRDKFVLETCKQNQIPVAVSMGGGYSEKIATIVEAHANTFRLAQYLFFKFLYHSGPRVLPKLLLG</sequence>
<dbReference type="CDD" id="cd09993">
    <property type="entry name" value="HDAC_classIV"/>
    <property type="match status" value="1"/>
</dbReference>
<dbReference type="Proteomes" id="UP000253919">
    <property type="component" value="Unassembled WGS sequence"/>
</dbReference>
<comment type="similarity">
    <text evidence="1">Belongs to the histone deacetylase family.</text>
</comment>
<dbReference type="PRINTS" id="PR01270">
    <property type="entry name" value="HDASUPER"/>
</dbReference>
<dbReference type="InterPro" id="IPR000286">
    <property type="entry name" value="HDACs"/>
</dbReference>